<dbReference type="AlphaFoldDB" id="A0A7T2GI03"/>
<dbReference type="KEGG" id="sflv:IC614_07520"/>
<reference evidence="2 3" key="1">
    <citation type="submission" date="2020-11" db="EMBL/GenBank/DDBJ databases">
        <title>Genome seq and assembly of Sphingosinicella sp.</title>
        <authorList>
            <person name="Chhetri G."/>
        </authorList>
    </citation>
    <scope>NUCLEOTIDE SEQUENCE [LARGE SCALE GENOMIC DNA]</scope>
    <source>
        <strain evidence="2 3">UDD2</strain>
    </source>
</reference>
<accession>A0A7T2GI03</accession>
<proteinExistence type="predicted"/>
<feature type="chain" id="PRO_5032931350" evidence="1">
    <location>
        <begin position="20"/>
        <end position="147"/>
    </location>
</feature>
<keyword evidence="1" id="KW-0732">Signal</keyword>
<dbReference type="RefSeq" id="WP_200970741.1">
    <property type="nucleotide sequence ID" value="NZ_CP065592.1"/>
</dbReference>
<evidence type="ECO:0000256" key="1">
    <source>
        <dbReference type="SAM" id="SignalP"/>
    </source>
</evidence>
<organism evidence="2 3">
    <name type="scientific">Allosphingosinicella flava</name>
    <dbReference type="NCBI Taxonomy" id="2771430"/>
    <lineage>
        <taxon>Bacteria</taxon>
        <taxon>Pseudomonadati</taxon>
        <taxon>Pseudomonadota</taxon>
        <taxon>Alphaproteobacteria</taxon>
        <taxon>Sphingomonadales</taxon>
        <taxon>Sphingomonadaceae</taxon>
        <taxon>Allosphingosinicella</taxon>
    </lineage>
</organism>
<gene>
    <name evidence="2" type="ORF">IC614_07520</name>
</gene>
<name>A0A7T2GI03_9SPHN</name>
<evidence type="ECO:0000313" key="3">
    <source>
        <dbReference type="Proteomes" id="UP000594873"/>
    </source>
</evidence>
<feature type="signal peptide" evidence="1">
    <location>
        <begin position="1"/>
        <end position="19"/>
    </location>
</feature>
<evidence type="ECO:0000313" key="2">
    <source>
        <dbReference type="EMBL" id="QPQ54214.1"/>
    </source>
</evidence>
<keyword evidence="3" id="KW-1185">Reference proteome</keyword>
<sequence>MRVLLLSLALIGTAAPAQDAPGALARDDALTCTQIADQLMALTGGVTANVARAQEMAASGAPDMVGQTIAGQALGAVASVIPGPAASIVGGAAAQVQAANAERQRKEAPKKQAELDALEAPRMAGLDRMLHLHELHQARCAATPAKQ</sequence>
<dbReference type="EMBL" id="CP065592">
    <property type="protein sequence ID" value="QPQ54214.1"/>
    <property type="molecule type" value="Genomic_DNA"/>
</dbReference>
<dbReference type="Proteomes" id="UP000594873">
    <property type="component" value="Chromosome"/>
</dbReference>
<protein>
    <submittedName>
        <fullName evidence="2">Uncharacterized protein</fullName>
    </submittedName>
</protein>